<dbReference type="NCBIfam" id="TIGR00763">
    <property type="entry name" value="lon"/>
    <property type="match status" value="1"/>
</dbReference>
<comment type="subunit">
    <text evidence="9 10">Homohexamer. Organized in a ring with a central cavity.</text>
</comment>
<comment type="subcellular location">
    <subcellularLocation>
        <location evidence="1 9 10">Cytoplasm</location>
    </subcellularLocation>
</comment>
<reference evidence="17 18" key="1">
    <citation type="journal article" date="2020" name="Front. Microbiol.">
        <title>Single-cell genomics of novel Actinobacteria with the Wood-Ljungdahl pathway discovered in a serpentinizing system.</title>
        <authorList>
            <person name="Merino N."/>
            <person name="Kawai M."/>
            <person name="Boyd E.S."/>
            <person name="Colman D.R."/>
            <person name="McGlynn S.E."/>
            <person name="Nealson K.H."/>
            <person name="Kurokawa K."/>
            <person name="Hongoh Y."/>
        </authorList>
    </citation>
    <scope>NUCLEOTIDE SEQUENCE [LARGE SCALE GENOMIC DNA]</scope>
    <source>
        <strain evidence="17 18">S33</strain>
    </source>
</reference>
<dbReference type="Pfam" id="PF22667">
    <property type="entry name" value="Lon_lid"/>
    <property type="match status" value="1"/>
</dbReference>
<keyword evidence="5 9" id="KW-0378">Hydrolase</keyword>
<dbReference type="InterPro" id="IPR020568">
    <property type="entry name" value="Ribosomal_Su5_D2-typ_SF"/>
</dbReference>
<comment type="similarity">
    <text evidence="9 10 13 14">Belongs to the peptidase S16 family.</text>
</comment>
<keyword evidence="8 9" id="KW-0346">Stress response</keyword>
<comment type="catalytic activity">
    <reaction evidence="9 10 13">
        <text>Hydrolysis of proteins in presence of ATP.</text>
        <dbReference type="EC" id="3.4.21.53"/>
    </reaction>
</comment>
<dbReference type="GO" id="GO:0004252">
    <property type="term" value="F:serine-type endopeptidase activity"/>
    <property type="evidence" value="ECO:0007669"/>
    <property type="project" value="UniProtKB-UniRule"/>
</dbReference>
<dbReference type="GO" id="GO:0005524">
    <property type="term" value="F:ATP binding"/>
    <property type="evidence" value="ECO:0007669"/>
    <property type="project" value="UniProtKB-UniRule"/>
</dbReference>
<evidence type="ECO:0000256" key="13">
    <source>
        <dbReference type="PROSITE-ProRule" id="PRU01122"/>
    </source>
</evidence>
<evidence type="ECO:0000256" key="6">
    <source>
        <dbReference type="ARBA" id="ARBA00022825"/>
    </source>
</evidence>
<dbReference type="InterPro" id="IPR027543">
    <property type="entry name" value="Lon_bac"/>
</dbReference>
<dbReference type="Gene3D" id="3.40.50.300">
    <property type="entry name" value="P-loop containing nucleotide triphosphate hydrolases"/>
    <property type="match status" value="1"/>
</dbReference>
<evidence type="ECO:0000256" key="10">
    <source>
        <dbReference type="PIRNR" id="PIRNR001174"/>
    </source>
</evidence>
<dbReference type="GO" id="GO:0004176">
    <property type="term" value="F:ATP-dependent peptidase activity"/>
    <property type="evidence" value="ECO:0007669"/>
    <property type="project" value="UniProtKB-UniRule"/>
</dbReference>
<evidence type="ECO:0000256" key="8">
    <source>
        <dbReference type="ARBA" id="ARBA00023016"/>
    </source>
</evidence>
<keyword evidence="4 9" id="KW-0547">Nucleotide-binding</keyword>
<protein>
    <recommendedName>
        <fullName evidence="9 10">Lon protease</fullName>
        <ecNumber evidence="9 10">3.4.21.53</ecNumber>
    </recommendedName>
    <alternativeName>
        <fullName evidence="9">ATP-dependent protease La</fullName>
    </alternativeName>
</protein>
<feature type="active site" evidence="9 11">
    <location>
        <position position="729"/>
    </location>
</feature>
<feature type="binding site" evidence="9 12">
    <location>
        <begin position="363"/>
        <end position="370"/>
    </location>
    <ligand>
        <name>ATP</name>
        <dbReference type="ChEBI" id="CHEBI:30616"/>
    </ligand>
</feature>
<dbReference type="EC" id="3.4.21.53" evidence="9 10"/>
<dbReference type="GO" id="GO:0034605">
    <property type="term" value="P:cellular response to heat"/>
    <property type="evidence" value="ECO:0007669"/>
    <property type="project" value="UniProtKB-UniRule"/>
</dbReference>
<evidence type="ECO:0000256" key="7">
    <source>
        <dbReference type="ARBA" id="ARBA00022840"/>
    </source>
</evidence>
<accession>A0A6V8P5H0</accession>
<sequence length="808" mass="90658">MKAKKQNPEDIRIPTDLPVVALKNTVIFPYLAIPLLIGRGKSLSALDEALKRENLIVLVSQREDDKEDISPEDLYEVGTVSLIKQTFKLPDNSVKCVVEGMFRVRIRDCPQTEPHFTAKIEILEDVEEVDREELEKIRLTIQAQIENFLHLGIPFPADLLSALSTQQSLGRLADLLASYLLTTKEEKQQILEEAHVGRRLEKLSNFLGEELRKLRLQSQIMSRVQEEMGKAQREYFLRQQLKAIQEELGETDEGTAEINDLRKRLEEKKMPEEVQKKAMKELDRLARIPSASPEHSWIRTYLEWMIDVPWTERTDDKIDIQEAKKILDQDHYDLEKVKEHILDFLAVIKLKGEIKGPILCFVGPPGVGKTSLGQSIARALGRKFYRMSLGGIRDEAEIRGHRRTYVGALPGRIVQGIAQVGVINPVFMLDEIDKVGADFRGDPSAALLEVLDPEQNKSFTDNYLAVPYDLSQVMFICTANVVETIIPALLDRMEVLRIPGYTRDEKLRIARRHLVPKQIKEQGLTEYQVTFSDQALYEIIDRYTREAGVRNLEREISNICRKVAREIVTREKTGLKVSAKDVEKFLGVPKISPSQIEDEDKVGVATGVAVTPIGGDILLVEATIYSGEGKLILTGQLGDVMQESAKAALSYVESKADEFGLTKDFFKKTDIHIHVPEGAIPKDGPSAGITMLVALISAVTKKPVKRDVGMTGEITLRGRILPVGGIKSKLLAAHRAGIKTFVLPAKNEKDLTEIPREIKSSLDIKLADNVDDVLQYTFVEEAKVTPLESRVSHRKKKPVTVQVSGLSG</sequence>
<dbReference type="Proteomes" id="UP000591948">
    <property type="component" value="Unassembled WGS sequence"/>
</dbReference>
<comment type="caution">
    <text evidence="17">The sequence shown here is derived from an EMBL/GenBank/DDBJ whole genome shotgun (WGS) entry which is preliminary data.</text>
</comment>
<dbReference type="InterPro" id="IPR027417">
    <property type="entry name" value="P-loop_NTPase"/>
</dbReference>
<evidence type="ECO:0000256" key="3">
    <source>
        <dbReference type="ARBA" id="ARBA00022670"/>
    </source>
</evidence>
<keyword evidence="2 9" id="KW-0963">Cytoplasm</keyword>
<dbReference type="PROSITE" id="PS01046">
    <property type="entry name" value="LON_SER"/>
    <property type="match status" value="1"/>
</dbReference>
<dbReference type="Gene3D" id="2.30.130.40">
    <property type="entry name" value="LON domain-like"/>
    <property type="match status" value="1"/>
</dbReference>
<dbReference type="PIRSF" id="PIRSF001174">
    <property type="entry name" value="Lon_proteas"/>
    <property type="match status" value="1"/>
</dbReference>
<dbReference type="InterPro" id="IPR003959">
    <property type="entry name" value="ATPase_AAA_core"/>
</dbReference>
<comment type="function">
    <text evidence="9">ATP-dependent serine protease that mediates the selective degradation of mutant and abnormal proteins as well as certain short-lived regulatory proteins. Required for cellular homeostasis and for survival from DNA damage and developmental changes induced by stress. Degrades polypeptides processively to yield small peptide fragments that are 5 to 10 amino acids long. Binds to DNA in a double-stranded, site-specific manner.</text>
</comment>
<dbReference type="SUPFAM" id="SSF54211">
    <property type="entry name" value="Ribosomal protein S5 domain 2-like"/>
    <property type="match status" value="1"/>
</dbReference>
<dbReference type="Gene3D" id="1.20.58.1480">
    <property type="match status" value="1"/>
</dbReference>
<evidence type="ECO:0000256" key="14">
    <source>
        <dbReference type="RuleBase" id="RU000591"/>
    </source>
</evidence>
<feature type="domain" description="Lon proteolytic" evidence="15">
    <location>
        <begin position="599"/>
        <end position="780"/>
    </location>
</feature>
<comment type="induction">
    <text evidence="9">By heat shock.</text>
</comment>
<dbReference type="Pfam" id="PF00004">
    <property type="entry name" value="AAA"/>
    <property type="match status" value="1"/>
</dbReference>
<dbReference type="HAMAP" id="MF_01973">
    <property type="entry name" value="lon_bact"/>
    <property type="match status" value="1"/>
</dbReference>
<dbReference type="InterPro" id="IPR003111">
    <property type="entry name" value="Lon_prtase_N"/>
</dbReference>
<proteinExistence type="evidence at transcript level"/>
<dbReference type="InterPro" id="IPR054594">
    <property type="entry name" value="Lon_lid"/>
</dbReference>
<dbReference type="SMART" id="SM00382">
    <property type="entry name" value="AAA"/>
    <property type="match status" value="1"/>
</dbReference>
<feature type="domain" description="Lon N-terminal" evidence="16">
    <location>
        <begin position="17"/>
        <end position="211"/>
    </location>
</feature>
<dbReference type="SUPFAM" id="SSF52540">
    <property type="entry name" value="P-loop containing nucleoside triphosphate hydrolases"/>
    <property type="match status" value="1"/>
</dbReference>
<evidence type="ECO:0000256" key="1">
    <source>
        <dbReference type="ARBA" id="ARBA00004496"/>
    </source>
</evidence>
<evidence type="ECO:0000256" key="2">
    <source>
        <dbReference type="ARBA" id="ARBA00022490"/>
    </source>
</evidence>
<dbReference type="PROSITE" id="PS51786">
    <property type="entry name" value="LON_PROTEOLYTIC"/>
    <property type="match status" value="1"/>
</dbReference>
<dbReference type="Gene3D" id="1.20.5.5270">
    <property type="match status" value="1"/>
</dbReference>
<evidence type="ECO:0000256" key="11">
    <source>
        <dbReference type="PIRSR" id="PIRSR001174-1"/>
    </source>
</evidence>
<dbReference type="GO" id="GO:0006515">
    <property type="term" value="P:protein quality control for misfolded or incompletely synthesized proteins"/>
    <property type="evidence" value="ECO:0007669"/>
    <property type="project" value="UniProtKB-UniRule"/>
</dbReference>
<dbReference type="InterPro" id="IPR004815">
    <property type="entry name" value="Lon_bac/euk-typ"/>
</dbReference>
<dbReference type="Pfam" id="PF05362">
    <property type="entry name" value="Lon_C"/>
    <property type="match status" value="1"/>
</dbReference>
<dbReference type="SMART" id="SM00464">
    <property type="entry name" value="LON"/>
    <property type="match status" value="1"/>
</dbReference>
<evidence type="ECO:0000256" key="5">
    <source>
        <dbReference type="ARBA" id="ARBA00022801"/>
    </source>
</evidence>
<keyword evidence="6 9" id="KW-0720">Serine protease</keyword>
<dbReference type="InterPro" id="IPR008269">
    <property type="entry name" value="Lon_proteolytic"/>
</dbReference>
<dbReference type="RefSeq" id="WP_176233528.1">
    <property type="nucleotide sequence ID" value="NZ_BLRY01000080.1"/>
</dbReference>
<dbReference type="GO" id="GO:0043565">
    <property type="term" value="F:sequence-specific DNA binding"/>
    <property type="evidence" value="ECO:0007669"/>
    <property type="project" value="UniProtKB-UniRule"/>
</dbReference>
<dbReference type="CDD" id="cd19500">
    <property type="entry name" value="RecA-like_Lon"/>
    <property type="match status" value="1"/>
</dbReference>
<dbReference type="Gene3D" id="3.30.230.10">
    <property type="match status" value="1"/>
</dbReference>
<dbReference type="Gene3D" id="1.10.8.60">
    <property type="match status" value="1"/>
</dbReference>
<dbReference type="AlphaFoldDB" id="A0A6V8P5H0"/>
<dbReference type="InterPro" id="IPR008268">
    <property type="entry name" value="Peptidase_S16_AS"/>
</dbReference>
<organism evidence="17 18">
    <name type="scientific">Candidatus Hakubella thermalkaliphila</name>
    <dbReference type="NCBI Taxonomy" id="2754717"/>
    <lineage>
        <taxon>Bacteria</taxon>
        <taxon>Bacillati</taxon>
        <taxon>Actinomycetota</taxon>
        <taxon>Actinomycetota incertae sedis</taxon>
        <taxon>Candidatus Hakubellales</taxon>
        <taxon>Candidatus Hakubellaceae</taxon>
        <taxon>Candidatus Hakubella</taxon>
    </lineage>
</organism>
<dbReference type="GO" id="GO:0005737">
    <property type="term" value="C:cytoplasm"/>
    <property type="evidence" value="ECO:0007669"/>
    <property type="project" value="UniProtKB-SubCell"/>
</dbReference>
<dbReference type="PRINTS" id="PR00830">
    <property type="entry name" value="ENDOLAPTASE"/>
</dbReference>
<dbReference type="SUPFAM" id="SSF88697">
    <property type="entry name" value="PUA domain-like"/>
    <property type="match status" value="1"/>
</dbReference>
<keyword evidence="18" id="KW-1185">Reference proteome</keyword>
<dbReference type="InterPro" id="IPR046336">
    <property type="entry name" value="Lon_prtase_N_sf"/>
</dbReference>
<feature type="active site" evidence="9 11">
    <location>
        <position position="686"/>
    </location>
</feature>
<evidence type="ECO:0000259" key="15">
    <source>
        <dbReference type="PROSITE" id="PS51786"/>
    </source>
</evidence>
<evidence type="ECO:0000256" key="4">
    <source>
        <dbReference type="ARBA" id="ARBA00022741"/>
    </source>
</evidence>
<dbReference type="PANTHER" id="PTHR10046">
    <property type="entry name" value="ATP DEPENDENT LON PROTEASE FAMILY MEMBER"/>
    <property type="match status" value="1"/>
</dbReference>
<evidence type="ECO:0000256" key="9">
    <source>
        <dbReference type="HAMAP-Rule" id="MF_01973"/>
    </source>
</evidence>
<evidence type="ECO:0000313" key="17">
    <source>
        <dbReference type="EMBL" id="GFP27889.1"/>
    </source>
</evidence>
<evidence type="ECO:0000256" key="12">
    <source>
        <dbReference type="PIRSR" id="PIRSR001174-2"/>
    </source>
</evidence>
<evidence type="ECO:0000259" key="16">
    <source>
        <dbReference type="PROSITE" id="PS51787"/>
    </source>
</evidence>
<dbReference type="Pfam" id="PF02190">
    <property type="entry name" value="LON_substr_bdg"/>
    <property type="match status" value="1"/>
</dbReference>
<keyword evidence="7 9" id="KW-0067">ATP-binding</keyword>
<evidence type="ECO:0000313" key="18">
    <source>
        <dbReference type="Proteomes" id="UP000591948"/>
    </source>
</evidence>
<dbReference type="InterPro" id="IPR014721">
    <property type="entry name" value="Ribsml_uS5_D2-typ_fold_subgr"/>
</dbReference>
<dbReference type="EMBL" id="BLRY01000080">
    <property type="protein sequence ID" value="GFP27889.1"/>
    <property type="molecule type" value="Genomic_DNA"/>
</dbReference>
<dbReference type="FunFam" id="1.20.5.5270:FF:000002">
    <property type="entry name" value="Lon protease homolog"/>
    <property type="match status" value="1"/>
</dbReference>
<gene>
    <name evidence="9" type="primary">lon</name>
    <name evidence="17" type="ORF">HKBW3S33_01300</name>
</gene>
<dbReference type="GO" id="GO:0016887">
    <property type="term" value="F:ATP hydrolysis activity"/>
    <property type="evidence" value="ECO:0007669"/>
    <property type="project" value="UniProtKB-UniRule"/>
</dbReference>
<keyword evidence="3 9" id="KW-0645">Protease</keyword>
<dbReference type="FunFam" id="3.40.50.300:FF:000382">
    <property type="entry name" value="Lon protease homolog 2, peroxisomal"/>
    <property type="match status" value="1"/>
</dbReference>
<dbReference type="InterPro" id="IPR003593">
    <property type="entry name" value="AAA+_ATPase"/>
</dbReference>
<name>A0A6V8P5H0_9ACTN</name>
<dbReference type="PROSITE" id="PS51787">
    <property type="entry name" value="LON_N"/>
    <property type="match status" value="1"/>
</dbReference>
<dbReference type="InterPro" id="IPR015947">
    <property type="entry name" value="PUA-like_sf"/>
</dbReference>
<dbReference type="InterPro" id="IPR027065">
    <property type="entry name" value="Lon_Prtase"/>
</dbReference>